<feature type="domain" description="NADH:ubiquinone oxidoreductase intermediate-associated protein 30" evidence="1">
    <location>
        <begin position="7"/>
        <end position="65"/>
    </location>
</feature>
<keyword evidence="3" id="KW-1185">Reference proteome</keyword>
<dbReference type="Pfam" id="PF08547">
    <property type="entry name" value="CIA30"/>
    <property type="match status" value="1"/>
</dbReference>
<evidence type="ECO:0000259" key="1">
    <source>
        <dbReference type="Pfam" id="PF08547"/>
    </source>
</evidence>
<organism evidence="2 3">
    <name type="scientific">Chilo suppressalis</name>
    <name type="common">Asiatic rice borer moth</name>
    <dbReference type="NCBI Taxonomy" id="168631"/>
    <lineage>
        <taxon>Eukaryota</taxon>
        <taxon>Metazoa</taxon>
        <taxon>Ecdysozoa</taxon>
        <taxon>Arthropoda</taxon>
        <taxon>Hexapoda</taxon>
        <taxon>Insecta</taxon>
        <taxon>Pterygota</taxon>
        <taxon>Neoptera</taxon>
        <taxon>Endopterygota</taxon>
        <taxon>Lepidoptera</taxon>
        <taxon>Glossata</taxon>
        <taxon>Ditrysia</taxon>
        <taxon>Pyraloidea</taxon>
        <taxon>Crambidae</taxon>
        <taxon>Crambinae</taxon>
        <taxon>Chilo</taxon>
    </lineage>
</organism>
<dbReference type="EMBL" id="OU963896">
    <property type="protein sequence ID" value="CAH0404749.1"/>
    <property type="molecule type" value="Genomic_DNA"/>
</dbReference>
<sequence>MMSLAPKDEFEVRNLLFTDFKAYYRGKKVNNNETLDLANVSSLGIQMYGGVYQPVKQKGPATLEIDWIKAV</sequence>
<dbReference type="InterPro" id="IPR013857">
    <property type="entry name" value="NADH-UbQ_OxRdtase-assoc_prot30"/>
</dbReference>
<accession>A0ABN8BBC4</accession>
<protein>
    <recommendedName>
        <fullName evidence="1">NADH:ubiquinone oxidoreductase intermediate-associated protein 30 domain-containing protein</fullName>
    </recommendedName>
</protein>
<gene>
    <name evidence="2" type="ORF">CHILSU_LOCUS8095</name>
</gene>
<dbReference type="Proteomes" id="UP001153292">
    <property type="component" value="Chromosome 3"/>
</dbReference>
<reference evidence="2" key="1">
    <citation type="submission" date="2021-12" db="EMBL/GenBank/DDBJ databases">
        <authorList>
            <person name="King R."/>
        </authorList>
    </citation>
    <scope>NUCLEOTIDE SEQUENCE</scope>
</reference>
<name>A0ABN8BBC4_CHISP</name>
<evidence type="ECO:0000313" key="2">
    <source>
        <dbReference type="EMBL" id="CAH0404749.1"/>
    </source>
</evidence>
<proteinExistence type="predicted"/>
<evidence type="ECO:0000313" key="3">
    <source>
        <dbReference type="Proteomes" id="UP001153292"/>
    </source>
</evidence>